<keyword evidence="5" id="KW-0479">Metal-binding</keyword>
<evidence type="ECO:0000256" key="10">
    <source>
        <dbReference type="ARBA" id="ARBA00023157"/>
    </source>
</evidence>
<dbReference type="Proteomes" id="UP000504634">
    <property type="component" value="Unplaced"/>
</dbReference>
<evidence type="ECO:0000256" key="5">
    <source>
        <dbReference type="ARBA" id="ARBA00022723"/>
    </source>
</evidence>
<dbReference type="AlphaFoldDB" id="A0A6J2U664"/>
<evidence type="ECO:0000256" key="1">
    <source>
        <dbReference type="ARBA" id="ARBA00001947"/>
    </source>
</evidence>
<dbReference type="RefSeq" id="XP_030383023.1">
    <property type="nucleotide sequence ID" value="XM_030527163.1"/>
</dbReference>
<gene>
    <name evidence="15" type="primary">LOC115630552</name>
</gene>
<proteinExistence type="inferred from homology"/>
<dbReference type="GO" id="GO:0005615">
    <property type="term" value="C:extracellular space"/>
    <property type="evidence" value="ECO:0007669"/>
    <property type="project" value="TreeGrafter"/>
</dbReference>
<dbReference type="SMART" id="SM00631">
    <property type="entry name" value="Zn_pept"/>
    <property type="match status" value="1"/>
</dbReference>
<organism evidence="14 15">
    <name type="scientific">Drosophila lebanonensis</name>
    <name type="common">Fruit fly</name>
    <name type="synonym">Scaptodrosophila lebanonensis</name>
    <dbReference type="NCBI Taxonomy" id="7225"/>
    <lineage>
        <taxon>Eukaryota</taxon>
        <taxon>Metazoa</taxon>
        <taxon>Ecdysozoa</taxon>
        <taxon>Arthropoda</taxon>
        <taxon>Hexapoda</taxon>
        <taxon>Insecta</taxon>
        <taxon>Pterygota</taxon>
        <taxon>Neoptera</taxon>
        <taxon>Endopterygota</taxon>
        <taxon>Diptera</taxon>
        <taxon>Brachycera</taxon>
        <taxon>Muscomorpha</taxon>
        <taxon>Ephydroidea</taxon>
        <taxon>Drosophilidae</taxon>
        <taxon>Scaptodrosophila</taxon>
    </lineage>
</organism>
<keyword evidence="3" id="KW-0121">Carboxypeptidase</keyword>
<dbReference type="InterPro" id="IPR036990">
    <property type="entry name" value="M14A-like_propep"/>
</dbReference>
<dbReference type="PROSITE" id="PS00132">
    <property type="entry name" value="CARBOXYPEPT_ZN_1"/>
    <property type="match status" value="1"/>
</dbReference>
<dbReference type="PANTHER" id="PTHR11705">
    <property type="entry name" value="PROTEASE FAMILY M14 CARBOXYPEPTIDASE A,B"/>
    <property type="match status" value="1"/>
</dbReference>
<dbReference type="OrthoDB" id="3626597at2759"/>
<evidence type="ECO:0000313" key="14">
    <source>
        <dbReference type="Proteomes" id="UP000504634"/>
    </source>
</evidence>
<evidence type="ECO:0000256" key="8">
    <source>
        <dbReference type="ARBA" id="ARBA00022833"/>
    </source>
</evidence>
<comment type="similarity">
    <text evidence="2 11">Belongs to the peptidase M14 family.</text>
</comment>
<dbReference type="GO" id="GO:0006508">
    <property type="term" value="P:proteolysis"/>
    <property type="evidence" value="ECO:0007669"/>
    <property type="project" value="UniProtKB-KW"/>
</dbReference>
<dbReference type="Gene3D" id="3.30.70.340">
    <property type="entry name" value="Metallocarboxypeptidase-like"/>
    <property type="match status" value="1"/>
</dbReference>
<keyword evidence="9" id="KW-0482">Metalloprotease</keyword>
<dbReference type="SUPFAM" id="SSF53187">
    <property type="entry name" value="Zn-dependent exopeptidases"/>
    <property type="match status" value="1"/>
</dbReference>
<evidence type="ECO:0000256" key="7">
    <source>
        <dbReference type="ARBA" id="ARBA00022801"/>
    </source>
</evidence>
<dbReference type="FunFam" id="3.40.630.10:FF:000001">
    <property type="entry name" value="Carboxypeptidase B"/>
    <property type="match status" value="1"/>
</dbReference>
<feature type="chain" id="PRO_5027106830" evidence="12">
    <location>
        <begin position="21"/>
        <end position="428"/>
    </location>
</feature>
<comment type="cofactor">
    <cofactor evidence="1">
        <name>Zn(2+)</name>
        <dbReference type="ChEBI" id="CHEBI:29105"/>
    </cofactor>
</comment>
<dbReference type="Pfam" id="PF00246">
    <property type="entry name" value="Peptidase_M14"/>
    <property type="match status" value="1"/>
</dbReference>
<keyword evidence="8" id="KW-0862">Zinc</keyword>
<protein>
    <submittedName>
        <fullName evidence="15">Zinc carboxypeptidase-like isoform X1</fullName>
    </submittedName>
</protein>
<dbReference type="GO" id="GO:0008270">
    <property type="term" value="F:zinc ion binding"/>
    <property type="evidence" value="ECO:0007669"/>
    <property type="project" value="InterPro"/>
</dbReference>
<evidence type="ECO:0000256" key="12">
    <source>
        <dbReference type="SAM" id="SignalP"/>
    </source>
</evidence>
<dbReference type="InterPro" id="IPR057246">
    <property type="entry name" value="CARBOXYPEPT_ZN_1"/>
</dbReference>
<evidence type="ECO:0000256" key="6">
    <source>
        <dbReference type="ARBA" id="ARBA00022729"/>
    </source>
</evidence>
<evidence type="ECO:0000259" key="13">
    <source>
        <dbReference type="PROSITE" id="PS52035"/>
    </source>
</evidence>
<evidence type="ECO:0000256" key="3">
    <source>
        <dbReference type="ARBA" id="ARBA00022645"/>
    </source>
</evidence>
<sequence length="428" mass="47901">MKLWVCAVPLVVLLSALANAASIGQDERVRYDNYSVYKVKYANALQRSVLLQLDEESNDFNLWHEASDQVHVMVSPKAKLEFEARMSQMNASAEVLIENVQSLIQDGSDGALRDSSFGWTSYHTLEKIEAWLDEILASYPEIVTGFLVGQSYEGRDIRGIKISYKSGNPGVFIESNIHAREWITSATATWFINELLTSSDAAVRDLAENHDWYIVPVFNVDGFVYSHVKDRMWRKSRSPSAGSTCIGVDLNRNYDSHWMENGGASDNPCAETYAGLSAFSEPETKALSEYISGIKDKVNVLFAFHSYSQVLLSPYGHTDEEFPDNYDDLLQVAKAYADAVNSLQYGTTYRYGSSAEVLYIASGCTNDWAYVKADIEISYTIEFRDTGHHGFLLPPTHIIPNAEETLAGITALLAESRELGYLELKYDL</sequence>
<evidence type="ECO:0000256" key="9">
    <source>
        <dbReference type="ARBA" id="ARBA00023049"/>
    </source>
</evidence>
<reference evidence="15" key="1">
    <citation type="submission" date="2025-08" db="UniProtKB">
        <authorList>
            <consortium name="RefSeq"/>
        </authorList>
    </citation>
    <scope>IDENTIFICATION</scope>
    <source>
        <strain evidence="15">11010-0011.00</strain>
        <tissue evidence="15">Whole body</tissue>
    </source>
</reference>
<dbReference type="CDD" id="cd03860">
    <property type="entry name" value="M14_CP_A-B_like"/>
    <property type="match status" value="1"/>
</dbReference>
<evidence type="ECO:0000313" key="15">
    <source>
        <dbReference type="RefSeq" id="XP_030383023.1"/>
    </source>
</evidence>
<dbReference type="GeneID" id="115630552"/>
<evidence type="ECO:0000256" key="2">
    <source>
        <dbReference type="ARBA" id="ARBA00005988"/>
    </source>
</evidence>
<dbReference type="PRINTS" id="PR00765">
    <property type="entry name" value="CRBOXYPTASEA"/>
</dbReference>
<dbReference type="Gene3D" id="3.40.630.10">
    <property type="entry name" value="Zn peptidases"/>
    <property type="match status" value="1"/>
</dbReference>
<dbReference type="PROSITE" id="PS52035">
    <property type="entry name" value="PEPTIDASE_M14"/>
    <property type="match status" value="1"/>
</dbReference>
<keyword evidence="6 12" id="KW-0732">Signal</keyword>
<keyword evidence="10" id="KW-1015">Disulfide bond</keyword>
<keyword evidence="14" id="KW-1185">Reference proteome</keyword>
<dbReference type="GO" id="GO:0004181">
    <property type="term" value="F:metallocarboxypeptidase activity"/>
    <property type="evidence" value="ECO:0007669"/>
    <property type="project" value="InterPro"/>
</dbReference>
<dbReference type="SUPFAM" id="SSF54897">
    <property type="entry name" value="Protease propeptides/inhibitors"/>
    <property type="match status" value="1"/>
</dbReference>
<evidence type="ECO:0000256" key="4">
    <source>
        <dbReference type="ARBA" id="ARBA00022670"/>
    </source>
</evidence>
<accession>A0A6J2U664</accession>
<feature type="active site" description="Proton donor/acceptor" evidence="11">
    <location>
        <position position="382"/>
    </location>
</feature>
<name>A0A6J2U664_DROLE</name>
<evidence type="ECO:0000256" key="11">
    <source>
        <dbReference type="PROSITE-ProRule" id="PRU01379"/>
    </source>
</evidence>
<feature type="signal peptide" evidence="12">
    <location>
        <begin position="1"/>
        <end position="20"/>
    </location>
</feature>
<keyword evidence="4" id="KW-0645">Protease</keyword>
<dbReference type="InterPro" id="IPR000834">
    <property type="entry name" value="Peptidase_M14"/>
</dbReference>
<dbReference type="InterPro" id="IPR003146">
    <property type="entry name" value="M14A_act_pep"/>
</dbReference>
<dbReference type="Pfam" id="PF02244">
    <property type="entry name" value="Propep_M14"/>
    <property type="match status" value="1"/>
</dbReference>
<dbReference type="PANTHER" id="PTHR11705:SF123">
    <property type="entry name" value="PEPTIDASE M14 CARBOXYPEPTIDASE A DOMAIN-CONTAINING PROTEIN-RELATED"/>
    <property type="match status" value="1"/>
</dbReference>
<feature type="domain" description="Peptidase M14" evidence="13">
    <location>
        <begin position="121"/>
        <end position="416"/>
    </location>
</feature>
<keyword evidence="7" id="KW-0378">Hydrolase</keyword>